<dbReference type="SUPFAM" id="SSF46955">
    <property type="entry name" value="Putative DNA-binding domain"/>
    <property type="match status" value="1"/>
</dbReference>
<dbReference type="InterPro" id="IPR036388">
    <property type="entry name" value="WH-like_DNA-bd_sf"/>
</dbReference>
<dbReference type="Gene3D" id="1.10.10.10">
    <property type="entry name" value="Winged helix-like DNA-binding domain superfamily/Winged helix DNA-binding domain"/>
    <property type="match status" value="1"/>
</dbReference>
<gene>
    <name evidence="2" type="ORF">KDK_24620</name>
</gene>
<dbReference type="NCBIfam" id="TIGR01764">
    <property type="entry name" value="excise"/>
    <property type="match status" value="1"/>
</dbReference>
<dbReference type="InterPro" id="IPR009061">
    <property type="entry name" value="DNA-bd_dom_put_sf"/>
</dbReference>
<dbReference type="InterPro" id="IPR041657">
    <property type="entry name" value="HTH_17"/>
</dbReference>
<dbReference type="GO" id="GO:0003677">
    <property type="term" value="F:DNA binding"/>
    <property type="evidence" value="ECO:0007669"/>
    <property type="project" value="InterPro"/>
</dbReference>
<evidence type="ECO:0000259" key="1">
    <source>
        <dbReference type="Pfam" id="PF12728"/>
    </source>
</evidence>
<accession>A0A402AHQ8</accession>
<keyword evidence="3" id="KW-1185">Reference proteome</keyword>
<proteinExistence type="predicted"/>
<sequence length="66" mass="7484">MQQVQKPPIQPMLMNVTQVAQALGVSRGTVYQLILTANLPVVLFGRKRMIRPDALQAWLQAREQQL</sequence>
<dbReference type="Pfam" id="PF12728">
    <property type="entry name" value="HTH_17"/>
    <property type="match status" value="1"/>
</dbReference>
<feature type="domain" description="Helix-turn-helix" evidence="1">
    <location>
        <begin position="13"/>
        <end position="62"/>
    </location>
</feature>
<reference evidence="3" key="1">
    <citation type="submission" date="2018-12" db="EMBL/GenBank/DDBJ databases">
        <title>Tengunoibacter tsumagoiensis gen. nov., sp. nov., Dictyobacter kobayashii sp. nov., D. alpinus sp. nov., and D. joshuensis sp. nov. and description of Dictyobacteraceae fam. nov. within the order Ktedonobacterales isolated from Tengu-no-mugimeshi.</title>
        <authorList>
            <person name="Wang C.M."/>
            <person name="Zheng Y."/>
            <person name="Sakai Y."/>
            <person name="Toyoda A."/>
            <person name="Minakuchi Y."/>
            <person name="Abe K."/>
            <person name="Yokota A."/>
            <person name="Yabe S."/>
        </authorList>
    </citation>
    <scope>NUCLEOTIDE SEQUENCE [LARGE SCALE GENOMIC DNA]</scope>
    <source>
        <strain evidence="3">Uno11</strain>
    </source>
</reference>
<protein>
    <recommendedName>
        <fullName evidence="1">Helix-turn-helix domain-containing protein</fullName>
    </recommendedName>
</protein>
<dbReference type="EMBL" id="BIFS01000001">
    <property type="protein sequence ID" value="GCE18662.1"/>
    <property type="molecule type" value="Genomic_DNA"/>
</dbReference>
<dbReference type="AlphaFoldDB" id="A0A402AHQ8"/>
<comment type="caution">
    <text evidence="2">The sequence shown here is derived from an EMBL/GenBank/DDBJ whole genome shotgun (WGS) entry which is preliminary data.</text>
</comment>
<dbReference type="OrthoDB" id="1093249at2"/>
<dbReference type="RefSeq" id="WP_126550166.1">
    <property type="nucleotide sequence ID" value="NZ_BIFS01000001.1"/>
</dbReference>
<organism evidence="2 3">
    <name type="scientific">Dictyobacter kobayashii</name>
    <dbReference type="NCBI Taxonomy" id="2014872"/>
    <lineage>
        <taxon>Bacteria</taxon>
        <taxon>Bacillati</taxon>
        <taxon>Chloroflexota</taxon>
        <taxon>Ktedonobacteria</taxon>
        <taxon>Ktedonobacterales</taxon>
        <taxon>Dictyobacteraceae</taxon>
        <taxon>Dictyobacter</taxon>
    </lineage>
</organism>
<dbReference type="InterPro" id="IPR010093">
    <property type="entry name" value="SinI_DNA-bd"/>
</dbReference>
<evidence type="ECO:0000313" key="2">
    <source>
        <dbReference type="EMBL" id="GCE18662.1"/>
    </source>
</evidence>
<name>A0A402AHQ8_9CHLR</name>
<evidence type="ECO:0000313" key="3">
    <source>
        <dbReference type="Proteomes" id="UP000287188"/>
    </source>
</evidence>
<dbReference type="Proteomes" id="UP000287188">
    <property type="component" value="Unassembled WGS sequence"/>
</dbReference>